<dbReference type="RefSeq" id="XP_046005757.1">
    <property type="nucleotide sequence ID" value="XM_046159663.1"/>
</dbReference>
<evidence type="ECO:0000313" key="3">
    <source>
        <dbReference type="Proteomes" id="UP000756346"/>
    </source>
</evidence>
<proteinExistence type="predicted"/>
<evidence type="ECO:0008006" key="4">
    <source>
        <dbReference type="Google" id="ProtNLM"/>
    </source>
</evidence>
<accession>A0A9P9BIX5</accession>
<sequence>MEQPPDSRSPDRHPTDPAPEPASTPPPHPSSATYIVEPTTTHTHSFVFLHGLGDNGRNFGAQFLEAGHTSTGHLVPQLLPGARFIFPTAPLRRASGFKWTEIQQGLNPQAVLGD</sequence>
<dbReference type="AlphaFoldDB" id="A0A9P9BIX5"/>
<keyword evidence="3" id="KW-1185">Reference proteome</keyword>
<dbReference type="SUPFAM" id="SSF53474">
    <property type="entry name" value="alpha/beta-Hydrolases"/>
    <property type="match status" value="1"/>
</dbReference>
<dbReference type="GeneID" id="70189209"/>
<feature type="region of interest" description="Disordered" evidence="1">
    <location>
        <begin position="1"/>
        <end position="34"/>
    </location>
</feature>
<protein>
    <recommendedName>
        <fullName evidence="4">Phospholipase/carboxylesterase/thioesterase domain-containing protein</fullName>
    </recommendedName>
</protein>
<dbReference type="Proteomes" id="UP000756346">
    <property type="component" value="Unassembled WGS sequence"/>
</dbReference>
<reference evidence="2" key="1">
    <citation type="journal article" date="2021" name="Nat. Commun.">
        <title>Genetic determinants of endophytism in the Arabidopsis root mycobiome.</title>
        <authorList>
            <person name="Mesny F."/>
            <person name="Miyauchi S."/>
            <person name="Thiergart T."/>
            <person name="Pickel B."/>
            <person name="Atanasova L."/>
            <person name="Karlsson M."/>
            <person name="Huettel B."/>
            <person name="Barry K.W."/>
            <person name="Haridas S."/>
            <person name="Chen C."/>
            <person name="Bauer D."/>
            <person name="Andreopoulos W."/>
            <person name="Pangilinan J."/>
            <person name="LaButti K."/>
            <person name="Riley R."/>
            <person name="Lipzen A."/>
            <person name="Clum A."/>
            <person name="Drula E."/>
            <person name="Henrissat B."/>
            <person name="Kohler A."/>
            <person name="Grigoriev I.V."/>
            <person name="Martin F.M."/>
            <person name="Hacquard S."/>
        </authorList>
    </citation>
    <scope>NUCLEOTIDE SEQUENCE</scope>
    <source>
        <strain evidence="2">MPI-CAGE-CH-0230</strain>
    </source>
</reference>
<organism evidence="2 3">
    <name type="scientific">Microdochium trichocladiopsis</name>
    <dbReference type="NCBI Taxonomy" id="1682393"/>
    <lineage>
        <taxon>Eukaryota</taxon>
        <taxon>Fungi</taxon>
        <taxon>Dikarya</taxon>
        <taxon>Ascomycota</taxon>
        <taxon>Pezizomycotina</taxon>
        <taxon>Sordariomycetes</taxon>
        <taxon>Xylariomycetidae</taxon>
        <taxon>Xylariales</taxon>
        <taxon>Microdochiaceae</taxon>
        <taxon>Microdochium</taxon>
    </lineage>
</organism>
<evidence type="ECO:0000256" key="1">
    <source>
        <dbReference type="SAM" id="MobiDB-lite"/>
    </source>
</evidence>
<dbReference type="Gene3D" id="3.40.50.1820">
    <property type="entry name" value="alpha/beta hydrolase"/>
    <property type="match status" value="1"/>
</dbReference>
<dbReference type="InterPro" id="IPR029058">
    <property type="entry name" value="AB_hydrolase_fold"/>
</dbReference>
<comment type="caution">
    <text evidence="2">The sequence shown here is derived from an EMBL/GenBank/DDBJ whole genome shotgun (WGS) entry which is preliminary data.</text>
</comment>
<dbReference type="OrthoDB" id="2418081at2759"/>
<gene>
    <name evidence="2" type="ORF">B0I36DRAFT_368746</name>
</gene>
<evidence type="ECO:0000313" key="2">
    <source>
        <dbReference type="EMBL" id="KAH7016133.1"/>
    </source>
</evidence>
<feature type="compositionally biased region" description="Pro residues" evidence="1">
    <location>
        <begin position="16"/>
        <end position="29"/>
    </location>
</feature>
<dbReference type="EMBL" id="JAGTJQ010000012">
    <property type="protein sequence ID" value="KAH7016133.1"/>
    <property type="molecule type" value="Genomic_DNA"/>
</dbReference>
<name>A0A9P9BIX5_9PEZI</name>